<protein>
    <recommendedName>
        <fullName evidence="3">DUF3052 domain-containing protein</fullName>
    </recommendedName>
</protein>
<evidence type="ECO:0000313" key="2">
    <source>
        <dbReference type="Proteomes" id="UP000027982"/>
    </source>
</evidence>
<reference evidence="1 2" key="1">
    <citation type="journal article" date="2014" name="PLoS ONE">
        <title>The first complete genome sequence of the class fimbriimonadia in the phylum armatimonadetes.</title>
        <authorList>
            <person name="Hu Z.Y."/>
            <person name="Wang Y.Z."/>
            <person name="Im W.T."/>
            <person name="Wang S.Y."/>
            <person name="Zhao G.P."/>
            <person name="Zheng H.J."/>
            <person name="Quan Z.X."/>
        </authorList>
    </citation>
    <scope>NUCLEOTIDE SEQUENCE [LARGE SCALE GENOMIC DNA]</scope>
    <source>
        <strain evidence="1">Gsoil 348</strain>
    </source>
</reference>
<sequence>MASVGYSGTPLAQKLGLKAGSRLITLNAPAEFWAWLEPIPAGVEEGEPADVIVLFVTRAEEILPLVEDAILRLVERGGLWLAWPKRSSKIPTDVTEDTLRDLILPLGLVDNKVCAVSEVWSGLRFVRRLPKANAKRPGTP</sequence>
<organism evidence="1 2">
    <name type="scientific">Fimbriimonas ginsengisoli Gsoil 348</name>
    <dbReference type="NCBI Taxonomy" id="661478"/>
    <lineage>
        <taxon>Bacteria</taxon>
        <taxon>Bacillati</taxon>
        <taxon>Armatimonadota</taxon>
        <taxon>Fimbriimonadia</taxon>
        <taxon>Fimbriimonadales</taxon>
        <taxon>Fimbriimonadaceae</taxon>
        <taxon>Fimbriimonas</taxon>
    </lineage>
</organism>
<dbReference type="STRING" id="661478.OP10G_4408"/>
<evidence type="ECO:0000313" key="1">
    <source>
        <dbReference type="EMBL" id="AIE87776.1"/>
    </source>
</evidence>
<dbReference type="KEGG" id="fgi:OP10G_4408"/>
<dbReference type="Proteomes" id="UP000027982">
    <property type="component" value="Chromosome"/>
</dbReference>
<dbReference type="RefSeq" id="WP_025228343.1">
    <property type="nucleotide sequence ID" value="NZ_CP007139.1"/>
</dbReference>
<dbReference type="eggNOG" id="ENOG5032SHK">
    <property type="taxonomic scope" value="Bacteria"/>
</dbReference>
<keyword evidence="2" id="KW-1185">Reference proteome</keyword>
<dbReference type="AlphaFoldDB" id="A0A068NWE4"/>
<accession>A0A068NWE4</accession>
<name>A0A068NWE4_FIMGI</name>
<gene>
    <name evidence="1" type="ORF">OP10G_4408</name>
</gene>
<proteinExistence type="predicted"/>
<dbReference type="OrthoDB" id="9800461at2"/>
<evidence type="ECO:0008006" key="3">
    <source>
        <dbReference type="Google" id="ProtNLM"/>
    </source>
</evidence>
<dbReference type="EMBL" id="CP007139">
    <property type="protein sequence ID" value="AIE87776.1"/>
    <property type="molecule type" value="Genomic_DNA"/>
</dbReference>
<dbReference type="HOGENOM" id="CLU_129221_0_0_0"/>